<dbReference type="Proteomes" id="UP000711488">
    <property type="component" value="Unassembled WGS sequence"/>
</dbReference>
<evidence type="ECO:0000313" key="14">
    <source>
        <dbReference type="EMBL" id="KAA0185774.1"/>
    </source>
</evidence>
<keyword evidence="10" id="KW-1071">Ligand-gated ion channel</keyword>
<keyword evidence="9" id="KW-0325">Glycoprotein</keyword>
<sequence>MYFLPDRRAPSTRLVTLAWWLLVIIVAAHYVANLASFFTLRGLRSLGTIKSVYDLPDQNQITYNALHGGSTWAFFSLQRVYSAMYNRASEQRIKSSAQGVEEVLEAQGSFGFLMEEPTLEYSRFLSTEPSATASQVELDDLAGPLLLLVAGVAVGLVLALLECCYYATASANAKGSSVGSEMSQQFSQAITTQPAEQLPLSRQPKA</sequence>
<comment type="caution">
    <text evidence="14">The sequence shown here is derived from an EMBL/GenBank/DDBJ whole genome shotgun (WGS) entry which is preliminary data.</text>
</comment>
<feature type="domain" description="Ionotropic glutamate receptor C-terminal" evidence="13">
    <location>
        <begin position="8"/>
        <end position="151"/>
    </location>
</feature>
<dbReference type="EMBL" id="JQDR03016063">
    <property type="protein sequence ID" value="KAA0185774.1"/>
    <property type="molecule type" value="Genomic_DNA"/>
</dbReference>
<keyword evidence="6" id="KW-0406">Ion transport</keyword>
<evidence type="ECO:0000259" key="13">
    <source>
        <dbReference type="Pfam" id="PF00060"/>
    </source>
</evidence>
<keyword evidence="3" id="KW-0813">Transport</keyword>
<keyword evidence="11" id="KW-0407">Ion channel</keyword>
<dbReference type="AlphaFoldDB" id="A0A6A0GRR2"/>
<evidence type="ECO:0000256" key="11">
    <source>
        <dbReference type="ARBA" id="ARBA00023303"/>
    </source>
</evidence>
<feature type="transmembrane region" description="Helical" evidence="12">
    <location>
        <begin position="145"/>
        <end position="168"/>
    </location>
</feature>
<evidence type="ECO:0000256" key="7">
    <source>
        <dbReference type="ARBA" id="ARBA00023136"/>
    </source>
</evidence>
<name>A0A6A0GRR2_HYAAZ</name>
<accession>A0A6A0GRR2</accession>
<dbReference type="GO" id="GO:0015276">
    <property type="term" value="F:ligand-gated monoatomic ion channel activity"/>
    <property type="evidence" value="ECO:0007669"/>
    <property type="project" value="InterPro"/>
</dbReference>
<organism evidence="14">
    <name type="scientific">Hyalella azteca</name>
    <name type="common">Amphipod</name>
    <dbReference type="NCBI Taxonomy" id="294128"/>
    <lineage>
        <taxon>Eukaryota</taxon>
        <taxon>Metazoa</taxon>
        <taxon>Ecdysozoa</taxon>
        <taxon>Arthropoda</taxon>
        <taxon>Crustacea</taxon>
        <taxon>Multicrustacea</taxon>
        <taxon>Malacostraca</taxon>
        <taxon>Eumalacostraca</taxon>
        <taxon>Peracarida</taxon>
        <taxon>Amphipoda</taxon>
        <taxon>Senticaudata</taxon>
        <taxon>Talitrida</taxon>
        <taxon>Talitroidea</taxon>
        <taxon>Hyalellidae</taxon>
        <taxon>Hyalella</taxon>
    </lineage>
</organism>
<evidence type="ECO:0000256" key="5">
    <source>
        <dbReference type="ARBA" id="ARBA00022989"/>
    </source>
</evidence>
<comment type="similarity">
    <text evidence="2">Belongs to the glutamate-gated ion channel (TC 1.A.10.1) family.</text>
</comment>
<dbReference type="PANTHER" id="PTHR18966">
    <property type="entry name" value="IONOTROPIC GLUTAMATE RECEPTOR"/>
    <property type="match status" value="1"/>
</dbReference>
<proteinExistence type="inferred from homology"/>
<evidence type="ECO:0000256" key="1">
    <source>
        <dbReference type="ARBA" id="ARBA00004141"/>
    </source>
</evidence>
<comment type="subcellular location">
    <subcellularLocation>
        <location evidence="1">Membrane</location>
        <topology evidence="1">Multi-pass membrane protein</topology>
    </subcellularLocation>
</comment>
<evidence type="ECO:0000256" key="6">
    <source>
        <dbReference type="ARBA" id="ARBA00023065"/>
    </source>
</evidence>
<feature type="transmembrane region" description="Helical" evidence="12">
    <location>
        <begin position="17"/>
        <end position="40"/>
    </location>
</feature>
<evidence type="ECO:0000256" key="12">
    <source>
        <dbReference type="SAM" id="Phobius"/>
    </source>
</evidence>
<evidence type="ECO:0000256" key="2">
    <source>
        <dbReference type="ARBA" id="ARBA00008685"/>
    </source>
</evidence>
<keyword evidence="7 12" id="KW-0472">Membrane</keyword>
<keyword evidence="5 12" id="KW-1133">Transmembrane helix</keyword>
<keyword evidence="8" id="KW-0675">Receptor</keyword>
<reference evidence="14" key="1">
    <citation type="submission" date="2014-08" db="EMBL/GenBank/DDBJ databases">
        <authorList>
            <person name="Murali S."/>
            <person name="Richards S."/>
            <person name="Bandaranaike D."/>
            <person name="Bellair M."/>
            <person name="Blankenburg K."/>
            <person name="Chao H."/>
            <person name="Dinh H."/>
            <person name="Doddapaneni H."/>
            <person name="Dugan-Rocha S."/>
            <person name="Elkadiri S."/>
            <person name="Gnanaolivu R."/>
            <person name="Hughes D."/>
            <person name="Lee S."/>
            <person name="Li M."/>
            <person name="Ming W."/>
            <person name="Munidasa M."/>
            <person name="Muniz J."/>
            <person name="Nguyen L."/>
            <person name="Osuji N."/>
            <person name="Pu L.-L."/>
            <person name="Puazo M."/>
            <person name="Skinner E."/>
            <person name="Qu C."/>
            <person name="Quiroz J."/>
            <person name="Raj R."/>
            <person name="Weissenberger G."/>
            <person name="Xin Y."/>
            <person name="Zou X."/>
            <person name="Han Y."/>
            <person name="Worley K."/>
            <person name="Muzny D."/>
            <person name="Gibbs R."/>
        </authorList>
    </citation>
    <scope>NUCLEOTIDE SEQUENCE</scope>
    <source>
        <strain evidence="14">HAZT.00-mixed</strain>
        <tissue evidence="14">Whole organism</tissue>
    </source>
</reference>
<reference evidence="14" key="3">
    <citation type="submission" date="2019-06" db="EMBL/GenBank/DDBJ databases">
        <authorList>
            <person name="Poynton C."/>
            <person name="Hasenbein S."/>
            <person name="Benoit J.B."/>
            <person name="Sepulveda M.S."/>
            <person name="Poelchau M.F."/>
            <person name="Murali S.C."/>
            <person name="Chen S."/>
            <person name="Glastad K.M."/>
            <person name="Werren J.H."/>
            <person name="Vineis J.H."/>
            <person name="Bowen J.L."/>
            <person name="Friedrich M."/>
            <person name="Jones J."/>
            <person name="Robertson H.M."/>
            <person name="Feyereisen R."/>
            <person name="Mechler-Hickson A."/>
            <person name="Mathers N."/>
            <person name="Lee C.E."/>
            <person name="Colbourne J.K."/>
            <person name="Biales A."/>
            <person name="Johnston J.S."/>
            <person name="Wellborn G.A."/>
            <person name="Rosendale A.J."/>
            <person name="Cridge A.G."/>
            <person name="Munoz-Torres M.C."/>
            <person name="Bain P.A."/>
            <person name="Manny A.R."/>
            <person name="Major K.M."/>
            <person name="Lambert F.N."/>
            <person name="Vulpe C.D."/>
            <person name="Tuck P."/>
            <person name="Blalock B.J."/>
            <person name="Lin Y.-Y."/>
            <person name="Smith M.E."/>
            <person name="Ochoa-Acuna H."/>
            <person name="Chen M.-J.M."/>
            <person name="Childers C.P."/>
            <person name="Qu J."/>
            <person name="Dugan S."/>
            <person name="Lee S.L."/>
            <person name="Chao H."/>
            <person name="Dinh H."/>
            <person name="Han Y."/>
            <person name="Doddapaneni H."/>
            <person name="Worley K.C."/>
            <person name="Muzny D.M."/>
            <person name="Gibbs R.A."/>
            <person name="Richards S."/>
        </authorList>
    </citation>
    <scope>NUCLEOTIDE SEQUENCE</scope>
    <source>
        <strain evidence="14">HAZT.00-mixed</strain>
        <tissue evidence="14">Whole organism</tissue>
    </source>
</reference>
<dbReference type="InterPro" id="IPR001320">
    <property type="entry name" value="Iontro_rcpt_C"/>
</dbReference>
<evidence type="ECO:0000256" key="9">
    <source>
        <dbReference type="ARBA" id="ARBA00023180"/>
    </source>
</evidence>
<evidence type="ECO:0000256" key="8">
    <source>
        <dbReference type="ARBA" id="ARBA00023170"/>
    </source>
</evidence>
<evidence type="ECO:0000256" key="3">
    <source>
        <dbReference type="ARBA" id="ARBA00022448"/>
    </source>
</evidence>
<keyword evidence="4 12" id="KW-0812">Transmembrane</keyword>
<dbReference type="Pfam" id="PF00060">
    <property type="entry name" value="Lig_chan"/>
    <property type="match status" value="1"/>
</dbReference>
<protein>
    <recommendedName>
        <fullName evidence="13">Ionotropic glutamate receptor C-terminal domain-containing protein</fullName>
    </recommendedName>
</protein>
<dbReference type="GO" id="GO:0016020">
    <property type="term" value="C:membrane"/>
    <property type="evidence" value="ECO:0007669"/>
    <property type="project" value="UniProtKB-SubCell"/>
</dbReference>
<dbReference type="OrthoDB" id="5984008at2759"/>
<dbReference type="InterPro" id="IPR015683">
    <property type="entry name" value="Ionotropic_Glu_rcpt"/>
</dbReference>
<reference evidence="14" key="2">
    <citation type="journal article" date="2018" name="Environ. Sci. Technol.">
        <title>The Toxicogenome of Hyalella azteca: A Model for Sediment Ecotoxicology and Evolutionary Toxicology.</title>
        <authorList>
            <person name="Poynton H.C."/>
            <person name="Hasenbein S."/>
            <person name="Benoit J.B."/>
            <person name="Sepulveda M.S."/>
            <person name="Poelchau M.F."/>
            <person name="Hughes D.S.T."/>
            <person name="Murali S.C."/>
            <person name="Chen S."/>
            <person name="Glastad K.M."/>
            <person name="Goodisman M.A.D."/>
            <person name="Werren J.H."/>
            <person name="Vineis J.H."/>
            <person name="Bowen J.L."/>
            <person name="Friedrich M."/>
            <person name="Jones J."/>
            <person name="Robertson H.M."/>
            <person name="Feyereisen R."/>
            <person name="Mechler-Hickson A."/>
            <person name="Mathers N."/>
            <person name="Lee C.E."/>
            <person name="Colbourne J.K."/>
            <person name="Biales A."/>
            <person name="Johnston J.S."/>
            <person name="Wellborn G.A."/>
            <person name="Rosendale A.J."/>
            <person name="Cridge A.G."/>
            <person name="Munoz-Torres M.C."/>
            <person name="Bain P.A."/>
            <person name="Manny A.R."/>
            <person name="Major K.M."/>
            <person name="Lambert F.N."/>
            <person name="Vulpe C.D."/>
            <person name="Tuck P."/>
            <person name="Blalock B.J."/>
            <person name="Lin Y.Y."/>
            <person name="Smith M.E."/>
            <person name="Ochoa-Acuna H."/>
            <person name="Chen M.M."/>
            <person name="Childers C.P."/>
            <person name="Qu J."/>
            <person name="Dugan S."/>
            <person name="Lee S.L."/>
            <person name="Chao H."/>
            <person name="Dinh H."/>
            <person name="Han Y."/>
            <person name="Doddapaneni H."/>
            <person name="Worley K.C."/>
            <person name="Muzny D.M."/>
            <person name="Gibbs R.A."/>
            <person name="Richards S."/>
        </authorList>
    </citation>
    <scope>NUCLEOTIDE SEQUENCE</scope>
    <source>
        <strain evidence="14">HAZT.00-mixed</strain>
        <tissue evidence="14">Whole organism</tissue>
    </source>
</reference>
<dbReference type="Gene3D" id="3.40.190.10">
    <property type="entry name" value="Periplasmic binding protein-like II"/>
    <property type="match status" value="1"/>
</dbReference>
<evidence type="ECO:0000256" key="4">
    <source>
        <dbReference type="ARBA" id="ARBA00022692"/>
    </source>
</evidence>
<gene>
    <name evidence="14" type="ORF">HAZT_HAZT004329</name>
</gene>
<evidence type="ECO:0000256" key="10">
    <source>
        <dbReference type="ARBA" id="ARBA00023286"/>
    </source>
</evidence>